<gene>
    <name evidence="2" type="ORF">ON753_07725</name>
</gene>
<feature type="transmembrane region" description="Helical" evidence="1">
    <location>
        <begin position="16"/>
        <end position="33"/>
    </location>
</feature>
<evidence type="ECO:0000256" key="1">
    <source>
        <dbReference type="SAM" id="Phobius"/>
    </source>
</evidence>
<accession>A0ABT3QZA8</accession>
<evidence type="ECO:0000313" key="3">
    <source>
        <dbReference type="Proteomes" id="UP001300261"/>
    </source>
</evidence>
<reference evidence="2 3" key="1">
    <citation type="journal article" date="2016" name="Int. J. Syst. Evol. Microbiol.">
        <title>Labrenzia salina sp. nov., isolated from the rhizosphere of the halophyte Arthrocnemum macrostachyum.</title>
        <authorList>
            <person name="Camacho M."/>
            <person name="Redondo-Gomez S."/>
            <person name="Rodriguez-Llorente I."/>
            <person name="Rohde M."/>
            <person name="Sproer C."/>
            <person name="Schumann P."/>
            <person name="Klenk H.P."/>
            <person name="Montero-Calasanz M.D.C."/>
        </authorList>
    </citation>
    <scope>NUCLEOTIDE SEQUENCE [LARGE SCALE GENOMIC DNA]</scope>
    <source>
        <strain evidence="2 3">DSM 29163</strain>
    </source>
</reference>
<comment type="caution">
    <text evidence="2">The sequence shown here is derived from an EMBL/GenBank/DDBJ whole genome shotgun (WGS) entry which is preliminary data.</text>
</comment>
<organism evidence="2 3">
    <name type="scientific">Roseibium salinum</name>
    <dbReference type="NCBI Taxonomy" id="1604349"/>
    <lineage>
        <taxon>Bacteria</taxon>
        <taxon>Pseudomonadati</taxon>
        <taxon>Pseudomonadota</taxon>
        <taxon>Alphaproteobacteria</taxon>
        <taxon>Hyphomicrobiales</taxon>
        <taxon>Stappiaceae</taxon>
        <taxon>Roseibium</taxon>
    </lineage>
</organism>
<dbReference type="Proteomes" id="UP001300261">
    <property type="component" value="Unassembled WGS sequence"/>
</dbReference>
<sequence>MIPVSLPAPINSQPRHFTFLALAICVLAAAYIVERVSYWSRYWQTNTAGALASEPVSLTIGTAQFRLPVGYIDTMRQRHQSLGGDSEFEALRLSMHWPDLGSAASRTPQRGAADEILVELEHNPGRESLRARLDPFYRRLARGAELSGPDGLKILTLSARRTPKTDLIVYDPSVRNGFIARCLRKSTTESATCHRAILLASGLELRYRFDQGLLPDWRKLDSAIIAKVESFRVHATAMARGPEQN</sequence>
<dbReference type="EMBL" id="JAPEVI010000003">
    <property type="protein sequence ID" value="MCX2722293.1"/>
    <property type="molecule type" value="Genomic_DNA"/>
</dbReference>
<name>A0ABT3QZA8_9HYPH</name>
<keyword evidence="1" id="KW-1133">Transmembrane helix</keyword>
<keyword evidence="3" id="KW-1185">Reference proteome</keyword>
<dbReference type="RefSeq" id="WP_265961986.1">
    <property type="nucleotide sequence ID" value="NZ_JAPEVI010000003.1"/>
</dbReference>
<proteinExistence type="predicted"/>
<evidence type="ECO:0000313" key="2">
    <source>
        <dbReference type="EMBL" id="MCX2722293.1"/>
    </source>
</evidence>
<keyword evidence="1" id="KW-0472">Membrane</keyword>
<keyword evidence="1" id="KW-0812">Transmembrane</keyword>
<protein>
    <submittedName>
        <fullName evidence="2">Uncharacterized protein</fullName>
    </submittedName>
</protein>